<dbReference type="Proteomes" id="UP000029981">
    <property type="component" value="Chromosome 1"/>
</dbReference>
<accession>A0A0A0LV12</accession>
<dbReference type="OMA" id="YMEMINS"/>
<dbReference type="Pfam" id="PF05553">
    <property type="entry name" value="DUF761"/>
    <property type="match status" value="1"/>
</dbReference>
<dbReference type="Gramene" id="KGN64632">
    <property type="protein sequence ID" value="KGN64632"/>
    <property type="gene ID" value="Csa_1G071940"/>
</dbReference>
<dbReference type="EMBL" id="CM002922">
    <property type="protein sequence ID" value="KGN64632.1"/>
    <property type="molecule type" value="Genomic_DNA"/>
</dbReference>
<reference evidence="3 4" key="4">
    <citation type="journal article" date="2011" name="BMC Genomics">
        <title>RNA-Seq improves annotation of protein-coding genes in the cucumber genome.</title>
        <authorList>
            <person name="Li Z."/>
            <person name="Zhang Z."/>
            <person name="Yan P."/>
            <person name="Huang S."/>
            <person name="Fei Z."/>
            <person name="Lin K."/>
        </authorList>
    </citation>
    <scope>NUCLEOTIDE SEQUENCE [LARGE SCALE GENOMIC DNA]</scope>
    <source>
        <strain evidence="4">cv. 9930</strain>
    </source>
</reference>
<dbReference type="Pfam" id="PF14364">
    <property type="entry name" value="DUF4408"/>
    <property type="match status" value="1"/>
</dbReference>
<dbReference type="PANTHER" id="PTHR33098">
    <property type="entry name" value="COTTON FIBER (DUF761)"/>
    <property type="match status" value="1"/>
</dbReference>
<name>A0A0A0LV12_CUCSA</name>
<sequence length="325" mass="37046">MAWLLSLKATLMSAGVISMALALKVSVPLVFEFSVLYVPLIWNSLISCLRPPYIYIIINGIIISIVASSRFHQKEADAYVEIPSATKASEDIGYREIVSEYTVIESPMVYEQRDELIVSELKAIDAIDFQVEEIIAPEVKEIEAVVLPREEVIAPETKVIEAISSIEAEAEDEDKFVISTNRTRNSLKRMGLPEKPLVSSRFGHRKSAKASPEGGRALGVISKAKRHETLENTWKAITEGRAMPLSRHMKKWETWENQMNGGEVEIKAERTNQGTTTVKLRKEASMSQDDLNRRVEDFIRRFNEEMRLQREQSLKKYWEMVNRES</sequence>
<reference evidence="3 4" key="2">
    <citation type="journal article" date="2009" name="PLoS ONE">
        <title>An integrated genetic and cytogenetic map of the cucumber genome.</title>
        <authorList>
            <person name="Ren Y."/>
            <person name="Zhang Z."/>
            <person name="Liu J."/>
            <person name="Staub J.E."/>
            <person name="Han Y."/>
            <person name="Cheng Z."/>
            <person name="Li X."/>
            <person name="Lu J."/>
            <person name="Miao H."/>
            <person name="Kang H."/>
            <person name="Xie B."/>
            <person name="Gu X."/>
            <person name="Wang X."/>
            <person name="Du Y."/>
            <person name="Jin W."/>
            <person name="Huang S."/>
        </authorList>
    </citation>
    <scope>NUCLEOTIDE SEQUENCE [LARGE SCALE GENOMIC DNA]</scope>
    <source>
        <strain evidence="4">cv. 9930</strain>
    </source>
</reference>
<evidence type="ECO:0000313" key="4">
    <source>
        <dbReference type="Proteomes" id="UP000029981"/>
    </source>
</evidence>
<keyword evidence="1" id="KW-0472">Membrane</keyword>
<feature type="transmembrane region" description="Helical" evidence="1">
    <location>
        <begin position="53"/>
        <end position="71"/>
    </location>
</feature>
<reference evidence="3 4" key="1">
    <citation type="journal article" date="2009" name="Nat. Genet.">
        <title>The genome of the cucumber, Cucumis sativus L.</title>
        <authorList>
            <person name="Huang S."/>
            <person name="Li R."/>
            <person name="Zhang Z."/>
            <person name="Li L."/>
            <person name="Gu X."/>
            <person name="Fan W."/>
            <person name="Lucas W.J."/>
            <person name="Wang X."/>
            <person name="Xie B."/>
            <person name="Ni P."/>
            <person name="Ren Y."/>
            <person name="Zhu H."/>
            <person name="Li J."/>
            <person name="Lin K."/>
            <person name="Jin W."/>
            <person name="Fei Z."/>
            <person name="Li G."/>
            <person name="Staub J."/>
            <person name="Kilian A."/>
            <person name="van der Vossen E.A."/>
            <person name="Wu Y."/>
            <person name="Guo J."/>
            <person name="He J."/>
            <person name="Jia Z."/>
            <person name="Ren Y."/>
            <person name="Tian G."/>
            <person name="Lu Y."/>
            <person name="Ruan J."/>
            <person name="Qian W."/>
            <person name="Wang M."/>
            <person name="Huang Q."/>
            <person name="Li B."/>
            <person name="Xuan Z."/>
            <person name="Cao J."/>
            <person name="Asan"/>
            <person name="Wu Z."/>
            <person name="Zhang J."/>
            <person name="Cai Q."/>
            <person name="Bai Y."/>
            <person name="Zhao B."/>
            <person name="Han Y."/>
            <person name="Li Y."/>
            <person name="Li X."/>
            <person name="Wang S."/>
            <person name="Shi Q."/>
            <person name="Liu S."/>
            <person name="Cho W.K."/>
            <person name="Kim J.Y."/>
            <person name="Xu Y."/>
            <person name="Heller-Uszynska K."/>
            <person name="Miao H."/>
            <person name="Cheng Z."/>
            <person name="Zhang S."/>
            <person name="Wu J."/>
            <person name="Yang Y."/>
            <person name="Kang H."/>
            <person name="Li M."/>
            <person name="Liang H."/>
            <person name="Ren X."/>
            <person name="Shi Z."/>
            <person name="Wen M."/>
            <person name="Jian M."/>
            <person name="Yang H."/>
            <person name="Zhang G."/>
            <person name="Yang Z."/>
            <person name="Chen R."/>
            <person name="Liu S."/>
            <person name="Li J."/>
            <person name="Ma L."/>
            <person name="Liu H."/>
            <person name="Zhou Y."/>
            <person name="Zhao J."/>
            <person name="Fang X."/>
            <person name="Li G."/>
            <person name="Fang L."/>
            <person name="Li Y."/>
            <person name="Liu D."/>
            <person name="Zheng H."/>
            <person name="Zhang Y."/>
            <person name="Qin N."/>
            <person name="Li Z."/>
            <person name="Yang G."/>
            <person name="Yang S."/>
            <person name="Bolund L."/>
            <person name="Kristiansen K."/>
            <person name="Zheng H."/>
            <person name="Li S."/>
            <person name="Zhang X."/>
            <person name="Yang H."/>
            <person name="Wang J."/>
            <person name="Sun R."/>
            <person name="Zhang B."/>
            <person name="Jiang S."/>
            <person name="Wang J."/>
            <person name="Du Y."/>
            <person name="Li S."/>
        </authorList>
    </citation>
    <scope>NUCLEOTIDE SEQUENCE [LARGE SCALE GENOMIC DNA]</scope>
    <source>
        <strain evidence="4">cv. 9930</strain>
    </source>
</reference>
<organism evidence="3 4">
    <name type="scientific">Cucumis sativus</name>
    <name type="common">Cucumber</name>
    <dbReference type="NCBI Taxonomy" id="3659"/>
    <lineage>
        <taxon>Eukaryota</taxon>
        <taxon>Viridiplantae</taxon>
        <taxon>Streptophyta</taxon>
        <taxon>Embryophyta</taxon>
        <taxon>Tracheophyta</taxon>
        <taxon>Spermatophyta</taxon>
        <taxon>Magnoliopsida</taxon>
        <taxon>eudicotyledons</taxon>
        <taxon>Gunneridae</taxon>
        <taxon>Pentapetalae</taxon>
        <taxon>rosids</taxon>
        <taxon>fabids</taxon>
        <taxon>Cucurbitales</taxon>
        <taxon>Cucurbitaceae</taxon>
        <taxon>Benincaseae</taxon>
        <taxon>Cucumis</taxon>
    </lineage>
</organism>
<dbReference type="PANTHER" id="PTHR33098:SF109">
    <property type="entry name" value="OS07G0563400 PROTEIN"/>
    <property type="match status" value="1"/>
</dbReference>
<evidence type="ECO:0000313" key="3">
    <source>
        <dbReference type="EMBL" id="KGN64632.1"/>
    </source>
</evidence>
<dbReference type="STRING" id="3659.A0A0A0LV12"/>
<protein>
    <recommendedName>
        <fullName evidence="2">DUF4408 domain-containing protein</fullName>
    </recommendedName>
</protein>
<keyword evidence="1" id="KW-0812">Transmembrane</keyword>
<evidence type="ECO:0000256" key="1">
    <source>
        <dbReference type="SAM" id="Phobius"/>
    </source>
</evidence>
<dbReference type="InterPro" id="IPR008480">
    <property type="entry name" value="DUF761_pln"/>
</dbReference>
<feature type="domain" description="DUF4408" evidence="2">
    <location>
        <begin position="39"/>
        <end position="71"/>
    </location>
</feature>
<keyword evidence="1" id="KW-1133">Transmembrane helix</keyword>
<dbReference type="eggNOG" id="ENOG502QU3V">
    <property type="taxonomic scope" value="Eukaryota"/>
</dbReference>
<dbReference type="OrthoDB" id="1933168at2759"/>
<keyword evidence="4" id="KW-1185">Reference proteome</keyword>
<proteinExistence type="predicted"/>
<evidence type="ECO:0000259" key="2">
    <source>
        <dbReference type="Pfam" id="PF14364"/>
    </source>
</evidence>
<dbReference type="KEGG" id="csv:101205116"/>
<dbReference type="InterPro" id="IPR025520">
    <property type="entry name" value="DUF4408"/>
</dbReference>
<dbReference type="AlphaFoldDB" id="A0A0A0LV12"/>
<gene>
    <name evidence="3" type="ORF">Csa_1G071940</name>
</gene>
<reference evidence="3 4" key="3">
    <citation type="journal article" date="2010" name="BMC Genomics">
        <title>Transcriptome sequencing and comparative analysis of cucumber flowers with different sex types.</title>
        <authorList>
            <person name="Guo S."/>
            <person name="Zheng Y."/>
            <person name="Joung J.G."/>
            <person name="Liu S."/>
            <person name="Zhang Z."/>
            <person name="Crasta O.R."/>
            <person name="Sobral B.W."/>
            <person name="Xu Y."/>
            <person name="Huang S."/>
            <person name="Fei Z."/>
        </authorList>
    </citation>
    <scope>NUCLEOTIDE SEQUENCE [LARGE SCALE GENOMIC DNA]</scope>
    <source>
        <strain evidence="4">cv. 9930</strain>
    </source>
</reference>